<dbReference type="GeneID" id="20241436"/>
<dbReference type="Proteomes" id="UP000030746">
    <property type="component" value="Unassembled WGS sequence"/>
</dbReference>
<feature type="chain" id="PRO_5004717455" description="Apple domain-containing protein" evidence="1">
    <location>
        <begin position="17"/>
        <end position="158"/>
    </location>
</feature>
<dbReference type="KEGG" id="lgi:LOTGIDRAFT_170513"/>
<organism evidence="2 3">
    <name type="scientific">Lottia gigantea</name>
    <name type="common">Giant owl limpet</name>
    <dbReference type="NCBI Taxonomy" id="225164"/>
    <lineage>
        <taxon>Eukaryota</taxon>
        <taxon>Metazoa</taxon>
        <taxon>Spiralia</taxon>
        <taxon>Lophotrochozoa</taxon>
        <taxon>Mollusca</taxon>
        <taxon>Gastropoda</taxon>
        <taxon>Patellogastropoda</taxon>
        <taxon>Lottioidea</taxon>
        <taxon>Lottiidae</taxon>
        <taxon>Lottia</taxon>
    </lineage>
</organism>
<evidence type="ECO:0000313" key="3">
    <source>
        <dbReference type="Proteomes" id="UP000030746"/>
    </source>
</evidence>
<reference evidence="2 3" key="1">
    <citation type="journal article" date="2013" name="Nature">
        <title>Insights into bilaterian evolution from three spiralian genomes.</title>
        <authorList>
            <person name="Simakov O."/>
            <person name="Marletaz F."/>
            <person name="Cho S.J."/>
            <person name="Edsinger-Gonzales E."/>
            <person name="Havlak P."/>
            <person name="Hellsten U."/>
            <person name="Kuo D.H."/>
            <person name="Larsson T."/>
            <person name="Lv J."/>
            <person name="Arendt D."/>
            <person name="Savage R."/>
            <person name="Osoegawa K."/>
            <person name="de Jong P."/>
            <person name="Grimwood J."/>
            <person name="Chapman J.A."/>
            <person name="Shapiro H."/>
            <person name="Aerts A."/>
            <person name="Otillar R.P."/>
            <person name="Terry A.Y."/>
            <person name="Boore J.L."/>
            <person name="Grigoriev I.V."/>
            <person name="Lindberg D.R."/>
            <person name="Seaver E.C."/>
            <person name="Weisblat D.A."/>
            <person name="Putnam N.H."/>
            <person name="Rokhsar D.S."/>
        </authorList>
    </citation>
    <scope>NUCLEOTIDE SEQUENCE [LARGE SCALE GENOMIC DNA]</scope>
</reference>
<evidence type="ECO:0000256" key="1">
    <source>
        <dbReference type="SAM" id="SignalP"/>
    </source>
</evidence>
<keyword evidence="1" id="KW-0732">Signal</keyword>
<dbReference type="CTD" id="20241436"/>
<sequence length="158" mass="16687">MAFAIPFAASAAVAAAAIPPNIKGSRAVVCPPGVSPITSDGITPSGYFGFKFTFICTYIDQLTDDGYSGALLCSEDGTWIDQPACPGATIGIYVSNTAGTVVTGISIPECIYLCRDNAQCLTLSYYKNDCVLINFNYTTLEDVYGIVYDNDGLLITGF</sequence>
<dbReference type="AlphaFoldDB" id="V4CQD6"/>
<evidence type="ECO:0008006" key="4">
    <source>
        <dbReference type="Google" id="ProtNLM"/>
    </source>
</evidence>
<accession>V4CQD6</accession>
<protein>
    <recommendedName>
        <fullName evidence="4">Apple domain-containing protein</fullName>
    </recommendedName>
</protein>
<proteinExistence type="predicted"/>
<keyword evidence="3" id="KW-1185">Reference proteome</keyword>
<gene>
    <name evidence="2" type="ORF">LOTGIDRAFT_170513</name>
</gene>
<dbReference type="HOGENOM" id="CLU_1456003_0_0_1"/>
<feature type="signal peptide" evidence="1">
    <location>
        <begin position="1"/>
        <end position="16"/>
    </location>
</feature>
<evidence type="ECO:0000313" key="2">
    <source>
        <dbReference type="EMBL" id="ESP04675.1"/>
    </source>
</evidence>
<name>V4CQD6_LOTGI</name>
<dbReference type="EMBL" id="KB199652">
    <property type="protein sequence ID" value="ESP04675.1"/>
    <property type="molecule type" value="Genomic_DNA"/>
</dbReference>
<dbReference type="RefSeq" id="XP_009044574.1">
    <property type="nucleotide sequence ID" value="XM_009046326.1"/>
</dbReference>